<organism evidence="1 2">
    <name type="scientific">Pararobbsia alpina</name>
    <dbReference type="NCBI Taxonomy" id="621374"/>
    <lineage>
        <taxon>Bacteria</taxon>
        <taxon>Pseudomonadati</taxon>
        <taxon>Pseudomonadota</taxon>
        <taxon>Betaproteobacteria</taxon>
        <taxon>Burkholderiales</taxon>
        <taxon>Burkholderiaceae</taxon>
        <taxon>Pararobbsia</taxon>
    </lineage>
</organism>
<accession>A0A6S7B9H4</accession>
<dbReference type="EMBL" id="CADIKM010000016">
    <property type="protein sequence ID" value="CAB3792723.1"/>
    <property type="molecule type" value="Genomic_DNA"/>
</dbReference>
<evidence type="ECO:0000313" key="1">
    <source>
        <dbReference type="EMBL" id="CAB3792723.1"/>
    </source>
</evidence>
<proteinExistence type="predicted"/>
<gene>
    <name evidence="1" type="ORF">LMG28138_03389</name>
</gene>
<protein>
    <submittedName>
        <fullName evidence="1">Uncharacterized protein</fullName>
    </submittedName>
</protein>
<evidence type="ECO:0000313" key="2">
    <source>
        <dbReference type="Proteomes" id="UP000494115"/>
    </source>
</evidence>
<dbReference type="AlphaFoldDB" id="A0A6S7B9H4"/>
<keyword evidence="2" id="KW-1185">Reference proteome</keyword>
<sequence length="83" mass="9316">MFANRKSDATFLPLSQHDLCISVGTATKGQVETTLRFGLQRNAKSTLRFNLAHVDDQLASRLSCFQLAMRIGHLPQTETLRIQ</sequence>
<dbReference type="Proteomes" id="UP000494115">
    <property type="component" value="Unassembled WGS sequence"/>
</dbReference>
<reference evidence="1 2" key="1">
    <citation type="submission" date="2020-04" db="EMBL/GenBank/DDBJ databases">
        <authorList>
            <person name="De Canck E."/>
        </authorList>
    </citation>
    <scope>NUCLEOTIDE SEQUENCE [LARGE SCALE GENOMIC DNA]</scope>
    <source>
        <strain evidence="1 2">LMG 28138</strain>
    </source>
</reference>
<name>A0A6S7B9H4_9BURK</name>